<protein>
    <submittedName>
        <fullName evidence="3">MCE family protein</fullName>
    </submittedName>
</protein>
<evidence type="ECO:0000259" key="2">
    <source>
        <dbReference type="Pfam" id="PF02470"/>
    </source>
</evidence>
<dbReference type="InterPro" id="IPR003399">
    <property type="entry name" value="Mce/MlaD"/>
</dbReference>
<evidence type="ECO:0000313" key="4">
    <source>
        <dbReference type="Proteomes" id="UP000317344"/>
    </source>
</evidence>
<evidence type="ECO:0000313" key="3">
    <source>
        <dbReference type="EMBL" id="QDQ98653.1"/>
    </source>
</evidence>
<dbReference type="RefSeq" id="WP_143910058.1">
    <property type="nucleotide sequence ID" value="NZ_CP041765.1"/>
</dbReference>
<dbReference type="EMBL" id="CP041765">
    <property type="protein sequence ID" value="QDQ98653.1"/>
    <property type="molecule type" value="Genomic_DNA"/>
</dbReference>
<dbReference type="InterPro" id="IPR052336">
    <property type="entry name" value="MlaD_Phospholipid_Transporter"/>
</dbReference>
<feature type="domain" description="Mce/MlaD" evidence="2">
    <location>
        <begin position="41"/>
        <end position="115"/>
    </location>
</feature>
<organism evidence="3 4">
    <name type="scientific">Tomitella fengzijianii</name>
    <dbReference type="NCBI Taxonomy" id="2597660"/>
    <lineage>
        <taxon>Bacteria</taxon>
        <taxon>Bacillati</taxon>
        <taxon>Actinomycetota</taxon>
        <taxon>Actinomycetes</taxon>
        <taxon>Mycobacteriales</taxon>
        <taxon>Tomitella</taxon>
    </lineage>
</organism>
<accession>A0A516X6L4</accession>
<dbReference type="PANTHER" id="PTHR33371:SF16">
    <property type="entry name" value="MCE-FAMILY PROTEIN MCE3F"/>
    <property type="match status" value="1"/>
</dbReference>
<dbReference type="GO" id="GO:0005576">
    <property type="term" value="C:extracellular region"/>
    <property type="evidence" value="ECO:0007669"/>
    <property type="project" value="TreeGrafter"/>
</dbReference>
<proteinExistence type="predicted"/>
<reference evidence="3 4" key="1">
    <citation type="submission" date="2019-07" db="EMBL/GenBank/DDBJ databases">
        <title>Tomitella cavernea sp. nov., an actinomycete isolated from soil.</title>
        <authorList>
            <person name="Cheng J."/>
        </authorList>
    </citation>
    <scope>NUCLEOTIDE SEQUENCE [LARGE SCALE GENOMIC DNA]</scope>
    <source>
        <strain evidence="3 4">HY188</strain>
    </source>
</reference>
<dbReference type="InterPro" id="IPR005693">
    <property type="entry name" value="Mce"/>
</dbReference>
<dbReference type="PANTHER" id="PTHR33371">
    <property type="entry name" value="INTERMEMBRANE PHOSPHOLIPID TRANSPORT SYSTEM BINDING PROTEIN MLAD-RELATED"/>
    <property type="match status" value="1"/>
</dbReference>
<dbReference type="KEGG" id="toy:FO059_16655"/>
<dbReference type="NCBIfam" id="TIGR00996">
    <property type="entry name" value="Mtu_fam_mce"/>
    <property type="match status" value="1"/>
</dbReference>
<evidence type="ECO:0000256" key="1">
    <source>
        <dbReference type="SAM" id="MobiDB-lite"/>
    </source>
</evidence>
<dbReference type="OrthoDB" id="4741753at2"/>
<feature type="region of interest" description="Disordered" evidence="1">
    <location>
        <begin position="371"/>
        <end position="413"/>
    </location>
</feature>
<reference evidence="3 4" key="2">
    <citation type="submission" date="2019-07" db="EMBL/GenBank/DDBJ databases">
        <authorList>
            <person name="Huang Y."/>
        </authorList>
    </citation>
    <scope>NUCLEOTIDE SEQUENCE [LARGE SCALE GENOMIC DNA]</scope>
    <source>
        <strain evidence="3 4">HY188</strain>
    </source>
</reference>
<sequence>MMLSRFVRWQLAVFAVLTVVGLTLMSVRFLRVPEALGVGRITVTVELPGTGGLYERANVTYRGVTVGRVRQVRLTDTGVEAVMTLPDDARIPSDGLAVNVHSMSAIGEQYIDLVPASTGAPYLHDGQAIGPDRATLPQAVGPVLDQADALLDAVPDGALDTLVDETYTGFAGASDEFSRLVRATRQFLDTAGRNADAAVGLLRDAQPLLDSQVRSEQSIRAWAEDLAGITGRLAESDAHVRSIFDLTAPTADAARTVLDETAPALPTLLRNLNAGVALADTYHSGIEQLLVLFPPLTAAIQTVVNGNLEEQKAVVDFHMQFGDPPACLTGYLPPGEWRMPTATDTPPTPSDLYCKVPQDARIAVRGARNLPCAEHPGKRAPTPELCDDPRGYVPQGDNPPFPPASARGNGGGG</sequence>
<dbReference type="Pfam" id="PF02470">
    <property type="entry name" value="MlaD"/>
    <property type="match status" value="1"/>
</dbReference>
<name>A0A516X6L4_9ACTN</name>
<dbReference type="AlphaFoldDB" id="A0A516X6L4"/>
<keyword evidence="4" id="KW-1185">Reference proteome</keyword>
<gene>
    <name evidence="3" type="ORF">FO059_16655</name>
</gene>
<dbReference type="Proteomes" id="UP000317344">
    <property type="component" value="Chromosome"/>
</dbReference>